<proteinExistence type="predicted"/>
<protein>
    <submittedName>
        <fullName evidence="3">Uncharacterized protein</fullName>
    </submittedName>
</protein>
<dbReference type="Proteomes" id="UP000639643">
    <property type="component" value="Unassembled WGS sequence"/>
</dbReference>
<accession>A0A8H6K8H3</accession>
<feature type="compositionally biased region" description="Polar residues" evidence="1">
    <location>
        <begin position="233"/>
        <end position="243"/>
    </location>
</feature>
<evidence type="ECO:0000313" key="4">
    <source>
        <dbReference type="Proteomes" id="UP000639643"/>
    </source>
</evidence>
<feature type="compositionally biased region" description="Low complexity" evidence="1">
    <location>
        <begin position="213"/>
        <end position="232"/>
    </location>
</feature>
<keyword evidence="4" id="KW-1185">Reference proteome</keyword>
<feature type="compositionally biased region" description="Basic residues" evidence="1">
    <location>
        <begin position="463"/>
        <end position="476"/>
    </location>
</feature>
<reference evidence="3" key="1">
    <citation type="journal article" date="2020" name="Phytopathology">
        <title>Genome Sequence Resources of Colletotrichum truncatum, C. plurivorum, C. musicola, and C. sojae: Four Species Pathogenic to Soybean (Glycine max).</title>
        <authorList>
            <person name="Rogerio F."/>
            <person name="Boufleur T.R."/>
            <person name="Ciampi-Guillardi M."/>
            <person name="Sukno S.A."/>
            <person name="Thon M.R."/>
            <person name="Massola Junior N.S."/>
            <person name="Baroncelli R."/>
        </authorList>
    </citation>
    <scope>NUCLEOTIDE SEQUENCE</scope>
    <source>
        <strain evidence="3">LFN0074</strain>
    </source>
</reference>
<feature type="region of interest" description="Disordered" evidence="1">
    <location>
        <begin position="124"/>
        <end position="293"/>
    </location>
</feature>
<feature type="signal peptide" evidence="2">
    <location>
        <begin position="1"/>
        <end position="24"/>
    </location>
</feature>
<feature type="compositionally biased region" description="Polar residues" evidence="1">
    <location>
        <begin position="276"/>
        <end position="293"/>
    </location>
</feature>
<gene>
    <name evidence="3" type="ORF">CMUS01_09438</name>
</gene>
<evidence type="ECO:0000256" key="1">
    <source>
        <dbReference type="SAM" id="MobiDB-lite"/>
    </source>
</evidence>
<dbReference type="EMBL" id="WIGM01000400">
    <property type="protein sequence ID" value="KAF6826440.1"/>
    <property type="molecule type" value="Genomic_DNA"/>
</dbReference>
<feature type="chain" id="PRO_5034834085" evidence="2">
    <location>
        <begin position="25"/>
        <end position="1632"/>
    </location>
</feature>
<keyword evidence="2" id="KW-0732">Signal</keyword>
<sequence length="1632" mass="176913">MATAGPGVAQAIFWLLLLSQVVLSSAVTSATEALGCHCESQTSSTRILDNSSGSTCSCACVKTTLVPQVYTTVMNVYDPTSTQDSVLTSRPHLSGNLSSIRVAASRTTASGGFLSRFSGIPSNVNTSNFRPGNTSTTSPHQFPSNWNLTSSLSAPLTSQKNHSTTTSGIFWSGSGTASGGRVTSKTAPWNQTRSLKSSKSPPSFPTLATQNNSSHVGSSIPSSSLSKNSSSSPTLATQNSRFDSSQKPSVSSSKSFVASESVLPPSKSSSLPAGVTSRSRQSQTATPVASSTLPIQTSVPHIITSSERLPSPPSSTSVSATSAATAIVPPGGTITVKPLVATSAESDGSYKTTSVTWLSIDIPTTIVSDGQAIPTSLPAWRCISINLCNPMCLVPDEVCQRPPDANPDGYPWPVKPSEPPSSENGSTVPVSESSTQKFPSRIDTSTLLLLGDIFGWGSGFGKGTKRPGKGKRKGKGRGGGGEGEKPDDPEPSLSISSTSASSSSSSCTVTYTVAPHCTQPCVVSHVSDKGTASYTTSCATATCRTTQLCTSVETTTTTTYTTKKPKRTAFCQPKSCPACRDGKKSSDDALLRPRVPDDVVRIPEDVIAQEILTDPETWPAGSHDWWENVRRAAKFYGPELHETSLVHMDSSSVYEEFENFPMVGGAGPIWGCLMVVVFSPQGIYTSHIWEIPTFTIPSDQRDIYSRNGEDEKHYFEQNVNQFLQLGTALHPLQKKFVALAPLVAEGGPLNAKDAEFYRAIMFVPIQETGAMEYPELNRETVRLLSETLKIQKKHITIYGYMRRGDLDDDYRWDLGATPPPEYRVASPWDGLFSYQYTQKGASGMKELVVRFEKDVIHRDAWCGDGRGAATIAGDGTAPTNSPTASVKLAAAADAAPTASALTIRHPGTLSRREDLCPIFVFCSVNCPESACDEFSSPDDARPDGLRARHVLPTKGPTKDEEYLTTDSAIDPKDSVAGESYWYRRMRGVVDDFGPGLGTNMRKITTWSTSTMTWFDLEKDGSDANGRPRFGGAGPVWGCTIVVVASPEGVWTSHIWEVPSHTRGEHQAKVEHFIQFEARHPRPTEEYFKEDFLDFLAKGNHKGNVNQDYHFKPPHHNPGLDYSFQKNGAFNAEEKEWVWVGIITRSLKNMVTPRVHYGEKIERVYNKFLDWGVPKENILVYAYRAQPGSGDYEETKMDPHLGIVSWQYHPNHLEGNHREKKFRIRFEKLILWEKSWCGSGNKVKLPEEDPQDPTMSQEPQLNRRNDEIEACKLAVSATQSDLLTTATTALPRPTQACVVNTECGSMACPANRLAICHHDFCRCVIQERNNLTTTTEGNTLRRPRPTSTPGTSWLPPLNISMTTSPSTFTTSSLLTTLSSSIATRSSSSVVASTSSFSKTSSLVASPSTLSPSTITSLRSAISSPTFTVTISALEPEKRPGAACKTRDDCSILKCAEYQFPLCVIPAGGDKLGCYCLDKPREGTPCSADADCDEMTCQMNHYPYCKRNLPIGGPLPGDIPAFSCNCSPRPVAPGTACTVDSHCAGMTCDNPGTVSGFCNDEYCECMETKKSGVGCSSHAECMYIRNNETHPYKACTTDKKCEATTKEPQRRHGKRQVHRGLVVPQDRLSFQRGP</sequence>
<feature type="region of interest" description="Disordered" evidence="1">
    <location>
        <begin position="404"/>
        <end position="438"/>
    </location>
</feature>
<dbReference type="OrthoDB" id="3886018at2759"/>
<comment type="caution">
    <text evidence="3">The sequence shown here is derived from an EMBL/GenBank/DDBJ whole genome shotgun (WGS) entry which is preliminary data.</text>
</comment>
<feature type="region of interest" description="Disordered" evidence="1">
    <location>
        <begin position="1242"/>
        <end position="1261"/>
    </location>
</feature>
<feature type="compositionally biased region" description="Low complexity" evidence="1">
    <location>
        <begin position="492"/>
        <end position="505"/>
    </location>
</feature>
<evidence type="ECO:0000256" key="2">
    <source>
        <dbReference type="SAM" id="SignalP"/>
    </source>
</evidence>
<organism evidence="3 4">
    <name type="scientific">Colletotrichum musicola</name>
    <dbReference type="NCBI Taxonomy" id="2175873"/>
    <lineage>
        <taxon>Eukaryota</taxon>
        <taxon>Fungi</taxon>
        <taxon>Dikarya</taxon>
        <taxon>Ascomycota</taxon>
        <taxon>Pezizomycotina</taxon>
        <taxon>Sordariomycetes</taxon>
        <taxon>Hypocreomycetidae</taxon>
        <taxon>Glomerellales</taxon>
        <taxon>Glomerellaceae</taxon>
        <taxon>Colletotrichum</taxon>
        <taxon>Colletotrichum orchidearum species complex</taxon>
    </lineage>
</organism>
<feature type="region of interest" description="Disordered" evidence="1">
    <location>
        <begin position="1334"/>
        <end position="1355"/>
    </location>
</feature>
<feature type="compositionally biased region" description="Low complexity" evidence="1">
    <location>
        <begin position="245"/>
        <end position="272"/>
    </location>
</feature>
<feature type="compositionally biased region" description="Polar residues" evidence="1">
    <location>
        <begin position="420"/>
        <end position="438"/>
    </location>
</feature>
<name>A0A8H6K8H3_9PEZI</name>
<evidence type="ECO:0000313" key="3">
    <source>
        <dbReference type="EMBL" id="KAF6826440.1"/>
    </source>
</evidence>
<feature type="compositionally biased region" description="Polar residues" evidence="1">
    <location>
        <begin position="124"/>
        <end position="193"/>
    </location>
</feature>
<feature type="region of interest" description="Disordered" evidence="1">
    <location>
        <begin position="461"/>
        <end position="505"/>
    </location>
</feature>